<reference evidence="1" key="1">
    <citation type="submission" date="2009-10" db="EMBL/GenBank/DDBJ databases">
        <title>Diversity of trophic interactions inside an arsenic-rich microbial ecosystem.</title>
        <authorList>
            <person name="Bertin P.N."/>
            <person name="Heinrich-Salmeron A."/>
            <person name="Pelletier E."/>
            <person name="Goulhen-Chollet F."/>
            <person name="Arsene-Ploetze F."/>
            <person name="Gallien S."/>
            <person name="Calteau A."/>
            <person name="Vallenet D."/>
            <person name="Casiot C."/>
            <person name="Chane-Woon-Ming B."/>
            <person name="Giloteaux L."/>
            <person name="Barakat M."/>
            <person name="Bonnefoy V."/>
            <person name="Bruneel O."/>
            <person name="Chandler M."/>
            <person name="Cleiss J."/>
            <person name="Duran R."/>
            <person name="Elbaz-Poulichet F."/>
            <person name="Fonknechten N."/>
            <person name="Lauga B."/>
            <person name="Mornico D."/>
            <person name="Ortet P."/>
            <person name="Schaeffer C."/>
            <person name="Siguier P."/>
            <person name="Alexander Thil Smith A."/>
            <person name="Van Dorsselaer A."/>
            <person name="Weissenbach J."/>
            <person name="Medigue C."/>
            <person name="Le Paslier D."/>
        </authorList>
    </citation>
    <scope>NUCLEOTIDE SEQUENCE</scope>
</reference>
<dbReference type="SUPFAM" id="SSF52833">
    <property type="entry name" value="Thioredoxin-like"/>
    <property type="match status" value="1"/>
</dbReference>
<dbReference type="Gene3D" id="3.40.30.10">
    <property type="entry name" value="Glutaredoxin"/>
    <property type="match status" value="1"/>
</dbReference>
<organism evidence="1">
    <name type="scientific">mine drainage metagenome</name>
    <dbReference type="NCBI Taxonomy" id="410659"/>
    <lineage>
        <taxon>unclassified sequences</taxon>
        <taxon>metagenomes</taxon>
        <taxon>ecological metagenomes</taxon>
    </lineage>
</organism>
<dbReference type="AlphaFoldDB" id="E6Q039"/>
<sequence>MRYDCHFCSQSMPFYQRLSHLEQGNRLRAHLLVVMPDPESTAKPELKTAGVNAESIFGQPLASIKVSGTPTLLLVDSAGHIRDAWVGQLQPEQEQEVVDKVKY</sequence>
<accession>E6Q039</accession>
<dbReference type="InterPro" id="IPR036249">
    <property type="entry name" value="Thioredoxin-like_sf"/>
</dbReference>
<dbReference type="EMBL" id="CABN01000149">
    <property type="protein sequence ID" value="CBI00548.1"/>
    <property type="molecule type" value="Genomic_DNA"/>
</dbReference>
<name>E6Q039_9ZZZZ</name>
<evidence type="ECO:0000313" key="1">
    <source>
        <dbReference type="EMBL" id="CBI00548.1"/>
    </source>
</evidence>
<gene>
    <name evidence="1" type="ORF">CARN3_0091</name>
</gene>
<proteinExistence type="predicted"/>
<comment type="caution">
    <text evidence="1">The sequence shown here is derived from an EMBL/GenBank/DDBJ whole genome shotgun (WGS) entry which is preliminary data.</text>
</comment>
<protein>
    <submittedName>
        <fullName evidence="1">Uncharacterized protein</fullName>
    </submittedName>
</protein>